<keyword evidence="5" id="KW-0456">Lyase</keyword>
<dbReference type="Pfam" id="PF03802">
    <property type="entry name" value="CitX"/>
    <property type="match status" value="1"/>
</dbReference>
<evidence type="ECO:0000256" key="4">
    <source>
        <dbReference type="ARBA" id="ARBA00048574"/>
    </source>
</evidence>
<keyword evidence="3 5" id="KW-0548">Nucleotidyltransferase</keyword>
<evidence type="ECO:0000256" key="1">
    <source>
        <dbReference type="ARBA" id="ARBA00012524"/>
    </source>
</evidence>
<accession>A0AAW4B7M3</accession>
<proteinExistence type="predicted"/>
<dbReference type="Proteomes" id="UP000786185">
    <property type="component" value="Unassembled WGS sequence"/>
</dbReference>
<gene>
    <name evidence="5" type="primary">citX</name>
    <name evidence="5" type="ORF">ERJ77_06255</name>
</gene>
<dbReference type="NCBIfam" id="TIGR03124">
    <property type="entry name" value="citrate_citX"/>
    <property type="match status" value="1"/>
</dbReference>
<dbReference type="GO" id="GO:0051191">
    <property type="term" value="P:prosthetic group biosynthetic process"/>
    <property type="evidence" value="ECO:0007669"/>
    <property type="project" value="InterPro"/>
</dbReference>
<dbReference type="GO" id="GO:0050519">
    <property type="term" value="F:holo-citrate lyase synthase activity"/>
    <property type="evidence" value="ECO:0007669"/>
    <property type="project" value="UniProtKB-EC"/>
</dbReference>
<evidence type="ECO:0000313" key="5">
    <source>
        <dbReference type="EMBL" id="MBF4434105.1"/>
    </source>
</evidence>
<organism evidence="5 6">
    <name type="scientific">Vibrio anguillarum</name>
    <name type="common">Listonella anguillarum</name>
    <dbReference type="NCBI Taxonomy" id="55601"/>
    <lineage>
        <taxon>Bacteria</taxon>
        <taxon>Pseudomonadati</taxon>
        <taxon>Pseudomonadota</taxon>
        <taxon>Gammaproteobacteria</taxon>
        <taxon>Vibrionales</taxon>
        <taxon>Vibrionaceae</taxon>
        <taxon>Vibrio</taxon>
    </lineage>
</organism>
<evidence type="ECO:0000313" key="6">
    <source>
        <dbReference type="Proteomes" id="UP000786185"/>
    </source>
</evidence>
<evidence type="ECO:0000256" key="3">
    <source>
        <dbReference type="ARBA" id="ARBA00022695"/>
    </source>
</evidence>
<name>A0AAW4B7M3_VIBAN</name>
<comment type="catalytic activity">
    <reaction evidence="4">
        <text>apo-[citrate lyase ACP] + 2'-(5''-triphospho-alpha-D-ribosyl)-3'-dephospho-CoA = holo-[citrate lyase ACP] + diphosphate</text>
        <dbReference type="Rhea" id="RHEA:16333"/>
        <dbReference type="Rhea" id="RHEA-COMP:10157"/>
        <dbReference type="Rhea" id="RHEA-COMP:10158"/>
        <dbReference type="ChEBI" id="CHEBI:29999"/>
        <dbReference type="ChEBI" id="CHEBI:33019"/>
        <dbReference type="ChEBI" id="CHEBI:61378"/>
        <dbReference type="ChEBI" id="CHEBI:82683"/>
        <dbReference type="EC" id="2.7.7.61"/>
    </reaction>
</comment>
<dbReference type="InterPro" id="IPR005551">
    <property type="entry name" value="CitX"/>
</dbReference>
<comment type="caution">
    <text evidence="5">The sequence shown here is derived from an EMBL/GenBank/DDBJ whole genome shotgun (WGS) entry which is preliminary data.</text>
</comment>
<dbReference type="EMBL" id="SCLC01000002">
    <property type="protein sequence ID" value="MBF4434105.1"/>
    <property type="molecule type" value="Genomic_DNA"/>
</dbReference>
<protein>
    <recommendedName>
        <fullName evidence="1">citrate lyase holo-[acyl-carrier protein] synthase</fullName>
        <ecNumber evidence="1">2.7.7.61</ecNumber>
    </recommendedName>
</protein>
<evidence type="ECO:0000256" key="2">
    <source>
        <dbReference type="ARBA" id="ARBA00022679"/>
    </source>
</evidence>
<sequence>MYSGPQVNLQQSLDCKEQRAYRQREWVNTHSLPLISFTINMVGAVKKNAISEKVFDAGYYAILETCLVNNIVVVRMEIVVEVTGYELLIAAKCEDPYRLKCLMVKLEESHHYGRLFDIDVISTTGLPMSRETLRLPKRRCLLCENEAKSCARSRTHPLSELIHKMSEITHDCQ</sequence>
<dbReference type="GO" id="GO:0016829">
    <property type="term" value="F:lyase activity"/>
    <property type="evidence" value="ECO:0007669"/>
    <property type="project" value="UniProtKB-KW"/>
</dbReference>
<dbReference type="AlphaFoldDB" id="A0AAW4B7M3"/>
<reference evidence="5" key="1">
    <citation type="journal article" date="2021" name="PeerJ">
        <title>Analysis of 44 Vibrio anguillarum genomes reveals high genetic diversity.</title>
        <authorList>
            <person name="Hansen M.J."/>
            <person name="Dalsgaard I."/>
        </authorList>
    </citation>
    <scope>NUCLEOTIDE SEQUENCE</scope>
    <source>
        <strain evidence="5">850617-1/1</strain>
    </source>
</reference>
<keyword evidence="2 5" id="KW-0808">Transferase</keyword>
<dbReference type="EC" id="2.7.7.61" evidence="1"/>